<dbReference type="InterPro" id="IPR004519">
    <property type="entry name" value="RNAP_E/RPC8"/>
</dbReference>
<dbReference type="Gene3D" id="2.40.50.140">
    <property type="entry name" value="Nucleic acid-binding proteins"/>
    <property type="match status" value="1"/>
</dbReference>
<organism evidence="6 7">
    <name type="scientific">Methanofollis formosanus</name>
    <dbReference type="NCBI Taxonomy" id="299308"/>
    <lineage>
        <taxon>Archaea</taxon>
        <taxon>Methanobacteriati</taxon>
        <taxon>Methanobacteriota</taxon>
        <taxon>Stenosarchaea group</taxon>
        <taxon>Methanomicrobia</taxon>
        <taxon>Methanomicrobiales</taxon>
        <taxon>Methanomicrobiaceae</taxon>
        <taxon>Methanofollis</taxon>
    </lineage>
</organism>
<dbReference type="Gene3D" id="3.30.1490.120">
    <property type="entry name" value="RNA polymerase Rpb7-like, N-terminal domain"/>
    <property type="match status" value="1"/>
</dbReference>
<dbReference type="GO" id="GO:0006352">
    <property type="term" value="P:DNA-templated transcription initiation"/>
    <property type="evidence" value="ECO:0007669"/>
    <property type="project" value="InterPro"/>
</dbReference>
<dbReference type="InterPro" id="IPR005576">
    <property type="entry name" value="Rpb7-like_N"/>
</dbReference>
<dbReference type="InterPro" id="IPR036898">
    <property type="entry name" value="RNA_pol_Rpb7-like_N_sf"/>
</dbReference>
<dbReference type="PANTHER" id="PTHR12709:SF4">
    <property type="entry name" value="DNA-DIRECTED RNA POLYMERASE II SUBUNIT RPB7"/>
    <property type="match status" value="1"/>
</dbReference>
<dbReference type="PANTHER" id="PTHR12709">
    <property type="entry name" value="DNA-DIRECTED RNA POLYMERASE II, III"/>
    <property type="match status" value="1"/>
</dbReference>
<reference evidence="6" key="1">
    <citation type="journal article" date="2005" name="Int. J. Syst. Evol. Microbiol.">
        <title>Methanofollis formosanus sp. nov., isolated from a fish pond.</title>
        <authorList>
            <person name="Wu S.Y."/>
            <person name="Chen S.C."/>
            <person name="Lai M.C."/>
        </authorList>
    </citation>
    <scope>NUCLEOTIDE SEQUENCE</scope>
    <source>
        <strain evidence="6">ML15</strain>
    </source>
</reference>
<dbReference type="CDD" id="cd04460">
    <property type="entry name" value="S1_RpoE"/>
    <property type="match status" value="1"/>
</dbReference>
<dbReference type="HAMAP" id="MF_00865">
    <property type="entry name" value="RNApol_arch_Rpo7"/>
    <property type="match status" value="1"/>
</dbReference>
<protein>
    <recommendedName>
        <fullName evidence="4">DNA-directed RNA polymerase subunit Rpo7</fullName>
        <ecNumber evidence="4">2.7.7.6</ecNumber>
    </recommendedName>
    <alternativeName>
        <fullName evidence="4">DNA-directed RNA polymerase subunit E</fullName>
    </alternativeName>
</protein>
<dbReference type="GO" id="GO:0005737">
    <property type="term" value="C:cytoplasm"/>
    <property type="evidence" value="ECO:0007669"/>
    <property type="project" value="UniProtKB-SubCell"/>
</dbReference>
<keyword evidence="7" id="KW-1185">Reference proteome</keyword>
<dbReference type="PROSITE" id="PS50126">
    <property type="entry name" value="S1"/>
    <property type="match status" value="1"/>
</dbReference>
<evidence type="ECO:0000313" key="7">
    <source>
        <dbReference type="Proteomes" id="UP000826709"/>
    </source>
</evidence>
<dbReference type="CDD" id="cd04331">
    <property type="entry name" value="RNAP_E_N"/>
    <property type="match status" value="1"/>
</dbReference>
<evidence type="ECO:0000256" key="3">
    <source>
        <dbReference type="ARBA" id="ARBA00023163"/>
    </source>
</evidence>
<dbReference type="AlphaFoldDB" id="A0A8G1A2I3"/>
<dbReference type="Pfam" id="PF00575">
    <property type="entry name" value="S1"/>
    <property type="match status" value="1"/>
</dbReference>
<proteinExistence type="inferred from homology"/>
<dbReference type="GO" id="GO:0000428">
    <property type="term" value="C:DNA-directed RNA polymerase complex"/>
    <property type="evidence" value="ECO:0007669"/>
    <property type="project" value="UniProtKB-KW"/>
</dbReference>
<dbReference type="GO" id="GO:0003677">
    <property type="term" value="F:DNA binding"/>
    <property type="evidence" value="ECO:0007669"/>
    <property type="project" value="InterPro"/>
</dbReference>
<feature type="domain" description="S1 motif" evidence="5">
    <location>
        <begin position="82"/>
        <end position="166"/>
    </location>
</feature>
<reference evidence="6" key="2">
    <citation type="submission" date="2019-03" db="EMBL/GenBank/DDBJ databases">
        <authorList>
            <person name="Chen S.-C."/>
            <person name="Wu S.-Y."/>
            <person name="Lai M.-C."/>
        </authorList>
    </citation>
    <scope>NUCLEOTIDE SEQUENCE</scope>
    <source>
        <strain evidence="6">ML15</strain>
    </source>
</reference>
<comment type="similarity">
    <text evidence="1 4">Belongs to the eukaryotic RPB7/RPC8 RNA polymerase subunit family.</text>
</comment>
<accession>A0A8G1A2I3</accession>
<dbReference type="InterPro" id="IPR045113">
    <property type="entry name" value="Rpb7-like"/>
</dbReference>
<comment type="subcellular location">
    <subcellularLocation>
        <location evidence="4">Cytoplasm</location>
    </subcellularLocation>
</comment>
<dbReference type="KEGG" id="mfk:E2N92_07250"/>
<dbReference type="NCBIfam" id="TIGR00448">
    <property type="entry name" value="rpoE"/>
    <property type="match status" value="1"/>
</dbReference>
<keyword evidence="4 6" id="KW-0808">Transferase</keyword>
<evidence type="ECO:0000259" key="5">
    <source>
        <dbReference type="PROSITE" id="PS50126"/>
    </source>
</evidence>
<dbReference type="InterPro" id="IPR046399">
    <property type="entry name" value="RNApol_Rpo7"/>
</dbReference>
<dbReference type="OrthoDB" id="7927at2157"/>
<dbReference type="Proteomes" id="UP000826709">
    <property type="component" value="Chromosome"/>
</dbReference>
<evidence type="ECO:0000256" key="1">
    <source>
        <dbReference type="ARBA" id="ARBA00009307"/>
    </source>
</evidence>
<dbReference type="NCBIfam" id="NF006333">
    <property type="entry name" value="PRK08563.1"/>
    <property type="match status" value="1"/>
</dbReference>
<dbReference type="FunFam" id="3.30.1490.120:FF:000001">
    <property type="entry name" value="DNA-directed RNA polymerase II subunit RPB7"/>
    <property type="match status" value="1"/>
</dbReference>
<keyword evidence="4" id="KW-0963">Cytoplasm</keyword>
<dbReference type="Pfam" id="PF03876">
    <property type="entry name" value="SHS2_Rpb7-N"/>
    <property type="match status" value="1"/>
</dbReference>
<evidence type="ECO:0000256" key="2">
    <source>
        <dbReference type="ARBA" id="ARBA00022478"/>
    </source>
</evidence>
<sequence>MYYRVTLQDKVRVPPHRLGEDLEIVILDELQKQLEGSIDKEIGIFIAVTTIDEVGEGEIVPGDGAVYYDVAFEALVLRLALQEVVEGEVVETTGFGAFISLGPIDAMLHVSQISDDFITYDEKNNTLNCQESGRSIQVGDAIRCRVVTLSLNEREPRESKIGLTMRQAGLGTEKWLEEEREQEKREQ</sequence>
<dbReference type="SUPFAM" id="SSF88798">
    <property type="entry name" value="N-terminal, heterodimerisation domain of RBP7 (RpoE)"/>
    <property type="match status" value="1"/>
</dbReference>
<dbReference type="RefSeq" id="WP_220680551.1">
    <property type="nucleotide sequence ID" value="NZ_CP037968.1"/>
</dbReference>
<comment type="function">
    <text evidence="4">DNA-dependent RNA polymerase (RNAP) catalyzes the transcription of DNA into RNA using the four ribonucleoside triphosphates as substrates.</text>
</comment>
<keyword evidence="2 4" id="KW-0240">DNA-directed RNA polymerase</keyword>
<gene>
    <name evidence="4" type="primary">rpo7</name>
    <name evidence="4" type="synonym">rpoE</name>
    <name evidence="6" type="ORF">E2N92_07250</name>
</gene>
<name>A0A8G1A2I3_9EURY</name>
<evidence type="ECO:0000256" key="4">
    <source>
        <dbReference type="HAMAP-Rule" id="MF_00865"/>
    </source>
</evidence>
<dbReference type="GO" id="GO:0003899">
    <property type="term" value="F:DNA-directed RNA polymerase activity"/>
    <property type="evidence" value="ECO:0007669"/>
    <property type="project" value="UniProtKB-UniRule"/>
</dbReference>
<evidence type="ECO:0000313" key="6">
    <source>
        <dbReference type="EMBL" id="QYZ79248.1"/>
    </source>
</evidence>
<dbReference type="EMBL" id="CP037968">
    <property type="protein sequence ID" value="QYZ79248.1"/>
    <property type="molecule type" value="Genomic_DNA"/>
</dbReference>
<keyword evidence="4 6" id="KW-0548">Nucleotidyltransferase</keyword>
<dbReference type="InterPro" id="IPR003029">
    <property type="entry name" value="S1_domain"/>
</dbReference>
<dbReference type="EC" id="2.7.7.6" evidence="4"/>
<dbReference type="SMART" id="SM00316">
    <property type="entry name" value="S1"/>
    <property type="match status" value="1"/>
</dbReference>
<comment type="subunit">
    <text evidence="4">Part of the RNA polymerase complex. Forms a stalk with Rpo4 that extends from the main structure.</text>
</comment>
<keyword evidence="3 4" id="KW-0804">Transcription</keyword>
<dbReference type="SUPFAM" id="SSF50249">
    <property type="entry name" value="Nucleic acid-binding proteins"/>
    <property type="match status" value="1"/>
</dbReference>
<comment type="domain">
    <text evidence="4">Forms 2 domains with an elongated structure; Rpo4 packs into the hinge region between the 2 domains.</text>
</comment>
<dbReference type="InterPro" id="IPR012340">
    <property type="entry name" value="NA-bd_OB-fold"/>
</dbReference>
<comment type="catalytic activity">
    <reaction evidence="4">
        <text>RNA(n) + a ribonucleoside 5'-triphosphate = RNA(n+1) + diphosphate</text>
        <dbReference type="Rhea" id="RHEA:21248"/>
        <dbReference type="Rhea" id="RHEA-COMP:14527"/>
        <dbReference type="Rhea" id="RHEA-COMP:17342"/>
        <dbReference type="ChEBI" id="CHEBI:33019"/>
        <dbReference type="ChEBI" id="CHEBI:61557"/>
        <dbReference type="ChEBI" id="CHEBI:140395"/>
        <dbReference type="EC" id="2.7.7.6"/>
    </reaction>
</comment>